<organism evidence="4 5">
    <name type="scientific">Pedobacter rhizosphaerae</name>
    <dbReference type="NCBI Taxonomy" id="390241"/>
    <lineage>
        <taxon>Bacteria</taxon>
        <taxon>Pseudomonadati</taxon>
        <taxon>Bacteroidota</taxon>
        <taxon>Sphingobacteriia</taxon>
        <taxon>Sphingobacteriales</taxon>
        <taxon>Sphingobacteriaceae</taxon>
        <taxon>Pedobacter</taxon>
    </lineage>
</organism>
<dbReference type="Gene3D" id="2.60.40.10">
    <property type="entry name" value="Immunoglobulins"/>
    <property type="match status" value="1"/>
</dbReference>
<dbReference type="PANTHER" id="PTHR34819">
    <property type="entry name" value="LARGE CYSTEINE-RICH PERIPLASMIC PROTEIN OMCB"/>
    <property type="match status" value="1"/>
</dbReference>
<accession>A0A1H9KUN9</accession>
<feature type="compositionally biased region" description="Basic and acidic residues" evidence="1">
    <location>
        <begin position="5188"/>
        <end position="5198"/>
    </location>
</feature>
<dbReference type="Proteomes" id="UP000199572">
    <property type="component" value="Unassembled WGS sequence"/>
</dbReference>
<proteinExistence type="predicted"/>
<dbReference type="PANTHER" id="PTHR34819:SF3">
    <property type="entry name" value="CELL SURFACE PROTEIN"/>
    <property type="match status" value="1"/>
</dbReference>
<evidence type="ECO:0000313" key="5">
    <source>
        <dbReference type="Proteomes" id="UP000199572"/>
    </source>
</evidence>
<dbReference type="InterPro" id="IPR013783">
    <property type="entry name" value="Ig-like_fold"/>
</dbReference>
<dbReference type="Pfam" id="PF17963">
    <property type="entry name" value="Big_9"/>
    <property type="match status" value="2"/>
</dbReference>
<sequence>MNKILLYSCGLTRSFLSNPTNTSSTKFSFKLVFRVLSVLLFLIVSNLAPVSAQFTIVENFKGSNANGIVLGGGGGSQGTAYLTSGRDDPNGNGWLRLTKGLGDQKGYAYVNKSFPTTLGVLVDFEYKTWRTNSDSYNGADGIGIFLFDANSTFSLGGLGGSLGYAPNTGGSSPVSTGLAGGYVGIGLDEYGNFSNATEGRNGGSGLLPNSVVMRGPTTSNPGPLTVNGIEPTNKYLTGIQLNTNSTADELDYNTLTGTRPTDAVFYRRVQVEITPVNGLYEIIVRWTKTPNGQFQELLRYTTTTAPPQYLKLGFAASTGGGINFHEIRNLLVTTPGNIRAVKTTTQNSLTLGTNQNYNYKIDVVNDTQADLFNINLTDTLKNADGAVYPVSDYSINSISYSGFSGGTLMPSSSAANNFAATLNLAKNSTGTITVNGTFKAGATMPVGNKILNKVVVMPTDITDQDLDNNTSIVETPIYSSGVDLTLNSTINNPCLDLTNGNTYTYTVTNLSASTATTTTNRRYSVNVSVPANYTVVSESHAGWTGPVITGTAPNARTYTFYKSNVALGAGITDANPITMTLKAPSGTTSYTNTAAVSYTDDTATPVNVEGNTTNNSSSNTAVVAPSVAPNVSPAVYNYCQHPTQSATAITATTTDPAYSLLYYTNSGGVGSANAPVPSRTQGGTFLYYVSQTNGSCEGPRATVTVNVIANSANAGVDKINCNSGTFTMTANATATNTGSWSIVGAANGAVITTPSSNTTTVTGLNAGSSVTLRWTISGGSCGTFTDDVVLTNSNTVPTSPSSITGQTVCSGSTATLTSNLIQGYNANNTYHVYSDPTNGNYLGTLPFTTPALTTTTSYYIQTVSAGGCISAERRQWTVTVNGTAPAKRTISPSTPSAVCAGSVVTLTSSSTGGVTVYQWYRNGVLISGATAETYSATSSGSYSVVGGNSTCSSPMSDAVNVTVNPLPTVFNITASGSLCSTGTSTVIGLDGSQSGVNYQLKRDNTNVGSVVAGTGNIITFPATTTAGDYTVVATNASTSCTVSMNGSKVITTTPVITSTTPTNPTTCLGTNGKIVLGGLTNGVSYTINYSKGGVAQTAIVQVAAFNAVTINNLSAGSYTNITVTNTGCASAATSATLVGPAPAAPGAISGNAAICAPASNQNYSITTVADATGYTWSYSGTGVTINSSNNTASLTFAANASGGTLSVIATNSCGNSTASTLVIGVTRTPIISSTTPTNPTTCLGTNGKIVFGGLTNGVSYTINYNKGGVAQTAIVQVASSNSVSMNNLSAGSYTNITVTNTGCPSAATSATLVGPAPATPGTIAGNTAICAPASSQNYSITAVTDATGYIWSYSGTGVTISSTNNTASLTFASNATGGTLSVIATNGCGNSPASTLAIGVSPIADANIAGSTTVNIGASNPNITFNITSGTAPFTLSYNVNGGANQVINTSLSSVTVSQSTAAAGVFTYNLISINDNKGCIKTISNQSATITVKPTGQNDNISTSINTPKNYDVRINDAVTNGTVTILATGSHGTAVVQSDGTVTYTPVNGYIGTDTYQYTLTSGGVVSNPITVTVTIANGAIAAIADAGTSNATSGGQAIASVLSNDTYNGVANSASSSNVTITQNSNNSLGKVTLNTTTGEVTVAAGTPVGIYTINYTITDKLDGTKTSSADAKVTVTNGAITAVADAGSANATSGGQAIASVLNNDTYNGVANSATSSNVTITQNSNNSLGKVTLNTTTGEVTVAAGTPVGIYTINYTITDKLEMTKSSSADATVTVTNGAITAVADAGSANATSGGQAIASVLNNDTYNGVANSATSSNVTITQNSNNSLGKVTLNTTTGEVTVAAGTPVGTYTINYTITDKLDGTKTSSADAKVTVTNGAITAVADAGSANATSGGQAIASVLNNDTYNGVANSATSSNVTITQNSNNSSGKVTLNTTTGEVTVATGTPAGSYTINYTITDKLDGTKTSSADAVITVSNGAIVAKNDSGSTNTSGGEAVVNILSNDTYNGIANSATLADVTFSEVANDSNGKITIDLSKGAVNVAANTPAKVYTIDYKIVDKLDVTQSSNGRITVTVSGGAILAKNDSGSIGGLNGGTAINNVLINDEVNNGQQATLTNVKLVQVSSEHAKVNLDITTGKVNVAANTPAGTYKVVYTITDLLDASKVSQAEATVTVTAPVMAANADNGAINGFEGGTAVTNVLSNDTYDGAAATLSNVNLTFVSASDANVTLDLNTGDVKVAANTPAGNYTLTYQIADKLNPLLTKTATVTVTVNLPGMIASNDAGSVNGLTGGEAVSNVLWNDTYNGTAATLSEVSLAQLSTSNPKVSLDVNTGKVNVAANTQAGSYILNYQITDRLNPTDKKTASVTVTVDAPEMIANADNGSANGFTGGTAVINVLTNDKYNGNPATLSDVSLSQVSTSDSRVTLDPATGKVNVAVGTPSANYTLIYKITDQLNPTLSTQATVTVWVDAAPLIANDDNESINGLTGGTAIANVLANDKYNGNTATLAEVNLTFVSASDAKITLDVTTGKVNIAANTPAGSYNVVYRIEDKVNPGVVKTATATVIVNAAPMVATADNGTANGFTGGVAVPNVLTNDTYNGNPATLSNITLTQVSTTQPKVTLDPSNGSVNVAAGTPAGTYTVVYQIEDKLNPGQTKQASITVTVTAPSIAASDDNGTINGFTGGTAVTNVLGNDSYNGNTALLTQVNLTQLSASSTKVTLDVTSGKVNVAAGTPAGDYTLVYQIEDKVNPIASQTKTATVTVTVAAPVMTADADAGSINGYDGGTAVANVLSNDTYNGMMATLSTVTLTQLSTTNPKVVLDPVSGKVNVAPGTPAGTYTVVYQIADQLNPTQVKTASVTVNVAAPAMDANNDTGSVNGVTGGSLLNNVLVNDTYNGLQASLTTVTLTQVSTSDPKVTLDPSTGKVNVAAGTQGGSYTLTYQIADQLNPTLTQTAVVTVTVTTPVMAANDDTGNANGYSGGEAVANVLNNDTYNGNPASLAAVNLSQLSTSNTKVTLDPATGKVNVAPGTPAGIYTVVYQIEDKLNPGQVKTARVEVTVTAPAMIATSDLGTANGFEGGVAVPNVLVNDTYNGNPATTAQVSLAQVSSTHSNVSLDPTSGAINVAPNTPAGTYTLVYQIEDKLNPGQKTTATVTITVTAPAIVATADNGTVNGFEGGVAVSNVLNNDTYNGVAASLSTVNLTQVSTSNPKVTLDVTSGKVNVAAGTAAGTYEVVYQIEDKLNTGQVKQATVSVTVTEPGILATNDAGSVNGFAGGTVLANVLVNDVYNNATATLAEVNLSLVSSSDPKVTLDVTTGKVNVAANTAAGSYTLVYQIQDKINPAQTSNATVTVNVTAPAIVANTDNGSANGFAGGIAVTNVLTNDTYNGVAATLSRVTLSQVSTTHNGVSIDPTTGAVNVAPNTPAGIYTLVYQIEDKLNPGQKTTASVNVTVNAPLMDANADNGTANGFIGGVAISDVLSNDTYNGSTATLSTVTLTQVSTTHNGVTLNVTTGAINVAPNTPAGNYTVVYQIEDKLNPGQTKQATVTVSVAAPVMNAADDSGSANGLVGGTAVADALANDSYNGAQASLATVVLSQISTTSPKVSLDVATGKVNVAPNTPAGTYTVVYQIEDKLNPGQTKTAEVVVSVSAPALLATLDNGSANGFAGGTAVINVLANDLYNGVQATLTNVNLTQISSTHPNVTLDITNGKVSVVANTPAGTYTLVYQIEDKLNPGQTKQASVTVNVLAPVMAANGDTGTANGFSGGIAVANVLTNDTYNGSSPATLNQVTLTLISSTHAGLNLDVSTGAIHVAPNTPAGTYTLVYQIEDKLNPGQIKTASVTITVTAPALVAIDDAAAINGISGGVAISNVLWNDTYNGVAATLSNVSLTQISTSNPNVTLDVTTGKVNVAAGTPENTYTLVYQMEDKLNPGQTKQATVTITVTAAPMVAVNDNGTVNGFVGGTAVANVLTNDLFNNSPATLAGVFLKQISTDNPKVKLDESTGVVSVEANTPAGTYTLVYTMTDRVNTTEVKQASVIVTVTAPAMAANADNGTMNGVTGGTAISNVLVNDTYNGATATLSTVTLKQVSTTNTNITLDVTTGKVNVLPNTKAGTYVVKYEIIDQLNPGLTKQADATVTVDAPVMTANADNGAANGFDGGIAVPNVLANDTYNGVSPALLVNVILSQVSTDHPNVSLNTTTGAIVVAPNTPAGTYTLVYQIEDQLNPGQTKTASVTVVVAAPLLVAANDTGLANGYTGGTAVNNVLANDSYNGVQATLSQVKLTQVSTDEPKVTLETTTGKVNVAPNTPAGTYQLVYQIEDILNPGSTKTASVTVTVSAPQLVANTDNGSVNGLLGGTAVPNVLANDTYNGVSPALLTNVNLSQVSTDNPNVTLDVTSGKINVAPNTPAGTYTVVYQIEDKLNPGQTKTASVEVTVAAPAMVANADHGTVNGVNGGTAVANVLANDTYNGSSPASLNNVNLSLVSTTNPGLSLDVSTGAINVAPNTPAGTYTLVYQIEDKLNPGQTTTATVTITVEAPVLAANGDSGITNAHTGGTAIANVLVNDTYNGNPATLSNVNLTQVSTTHPNVTLELSTGKVIVAPSTPVGTYTVVYQIEDKLNPGQTKTANATVTVTSGAIVANDDNGTVNGFAGGVAVANVLLNDTYNGSSTATVAAVNITQISTTHAGVSINPATGSVNVAAGTIPGTYTLQYKITDKLDAAKSETASVTVVVPDWITDLSVTKIANKVGVENNESISYTITIKNNGPATILAGKVIGLTENLPAGLENVTYQAAGGIYDASAKTYTIATNLIAGQSVTLIVNAKVNANFTGLLTNRVSITPASGTTDPDLADNTTSVNTPVLKGGMALVKTGVLSADGNTINYTFTITNTGNTDLTDVVVIDSKLGLNKTIGGTLAIGQSVSTTAAYTLSQADKDAGVFSNSASATAKTPTGNAIKDVSGTDKTNDVPTVTTLVSSPAFTFEKVTNGTVPTVAGGVLNYNLKVTNTGNVTLRNIVVTDVNATVSGSPIATLAPGASVTLTASHVLTQTDINSGKVTNQANAIAKDPQGRDIVKVSDDPSTPAANDATVTNLTTTASFTFEKSISGTVPTVAGAVLNYNLKVTNTGNVTLSNIVVTDVNATVSGLPIATLAPGASVTLTASHVLTQADVNAGKVTNQASAAAKDPQGRDVVKVSDDPSTPAANDATVTSLTANPSMRLTKVATNTVSKTGDVINYNIVVTNTGNVSLTNIAVTDAGADAGSILPASVATLLPGASITVTAKHTVTLTEVNQGSFSNQAAASAQTPNGGTLTKPKSDDPTTAAPDDATITPIVTASTLTLVKTGTLSADGNSITYSFIVKNTGNVTLHIITLTDPKLGLDRLIPGTLAPGASVTDSYVYTITQADRDAGAVTNTATISGQTPANITITDVSGTAENNNTPTVTLVNSNSSVALVKTATFSGNQITYTFNIKNTGSITLSTITLTDAKLGITNKAIAVNGGLAPGATVNHVEVYTLTQADKDLGTTSNTATVNAKTTTGANVSDVSGTADNNNTPTVISFPKSPKAVDDVAGTAANAPIVINVLSNDDPGNSTLDKLTVEVVKQPAHGTVKVNADGTITYIPQPGYTGEDSFTYKVKDAYGYETNVASVTLTANFIGITVPNLFTPNGDGINDAFEILGLNQYQENEIRIINRWGNEVFHAKGYQNNWTGEGLNEGTYYYLLRVRRAGSADFDVLKGYITLIRAFKN</sequence>
<gene>
    <name evidence="4" type="ORF">SAMN04488023_103147</name>
</gene>
<dbReference type="Pfam" id="PF19081">
    <property type="entry name" value="Ig_7"/>
    <property type="match status" value="1"/>
</dbReference>
<keyword evidence="2" id="KW-1133">Transmembrane helix</keyword>
<dbReference type="Pfam" id="PF24346">
    <property type="entry name" value="DUF7507"/>
    <property type="match status" value="6"/>
</dbReference>
<dbReference type="PROSITE" id="PS50835">
    <property type="entry name" value="IG_LIKE"/>
    <property type="match status" value="1"/>
</dbReference>
<dbReference type="GO" id="GO:0004553">
    <property type="term" value="F:hydrolase activity, hydrolyzing O-glycosyl compounds"/>
    <property type="evidence" value="ECO:0007669"/>
    <property type="project" value="UniProtKB-ARBA"/>
</dbReference>
<dbReference type="GO" id="GO:0005975">
    <property type="term" value="P:carbohydrate metabolic process"/>
    <property type="evidence" value="ECO:0007669"/>
    <property type="project" value="UniProtKB-ARBA"/>
</dbReference>
<dbReference type="InterPro" id="IPR045829">
    <property type="entry name" value="PKD_6"/>
</dbReference>
<evidence type="ECO:0000313" key="4">
    <source>
        <dbReference type="EMBL" id="SER02655.1"/>
    </source>
</evidence>
<dbReference type="InterPro" id="IPR036179">
    <property type="entry name" value="Ig-like_dom_sf"/>
</dbReference>
<dbReference type="SUPFAM" id="SSF49899">
    <property type="entry name" value="Concanavalin A-like lectins/glucanases"/>
    <property type="match status" value="1"/>
</dbReference>
<dbReference type="InterPro" id="IPR051172">
    <property type="entry name" value="Chlamydia_OmcB"/>
</dbReference>
<name>A0A1H9KUN9_9SPHI</name>
<feature type="compositionally biased region" description="Polar residues" evidence="1">
    <location>
        <begin position="5299"/>
        <end position="5312"/>
    </location>
</feature>
<keyword evidence="5" id="KW-1185">Reference proteome</keyword>
<feature type="domain" description="Ig-like" evidence="3">
    <location>
        <begin position="885"/>
        <end position="962"/>
    </location>
</feature>
<dbReference type="InterPro" id="IPR026341">
    <property type="entry name" value="T9SS_type_B"/>
</dbReference>
<dbReference type="InterPro" id="IPR055354">
    <property type="entry name" value="DUF7507"/>
</dbReference>
<evidence type="ECO:0000256" key="1">
    <source>
        <dbReference type="SAM" id="MobiDB-lite"/>
    </source>
</evidence>
<dbReference type="OrthoDB" id="5726170at2"/>
<feature type="region of interest" description="Disordered" evidence="1">
    <location>
        <begin position="5179"/>
        <end position="5206"/>
    </location>
</feature>
<dbReference type="Pfam" id="PF13585">
    <property type="entry name" value="CHU_C"/>
    <property type="match status" value="1"/>
</dbReference>
<keyword evidence="2" id="KW-0812">Transmembrane</keyword>
<dbReference type="NCBIfam" id="TIGR04131">
    <property type="entry name" value="Bac_Flav_CTERM"/>
    <property type="match status" value="1"/>
</dbReference>
<feature type="transmembrane region" description="Helical" evidence="2">
    <location>
        <begin position="31"/>
        <end position="50"/>
    </location>
</feature>
<dbReference type="InterPro" id="IPR001434">
    <property type="entry name" value="OmcB-like_DUF11"/>
</dbReference>
<reference evidence="4 5" key="1">
    <citation type="submission" date="2016-10" db="EMBL/GenBank/DDBJ databases">
        <authorList>
            <person name="de Groot N.N."/>
        </authorList>
    </citation>
    <scope>NUCLEOTIDE SEQUENCE [LARGE SCALE GENOMIC DNA]</scope>
    <source>
        <strain evidence="4 5">DSM 18610</strain>
    </source>
</reference>
<protein>
    <submittedName>
        <fullName evidence="4">Gliding motility-associated C-terminal domain-containing protein</fullName>
    </submittedName>
</protein>
<dbReference type="Pfam" id="PF01345">
    <property type="entry name" value="DUF11"/>
    <property type="match status" value="1"/>
</dbReference>
<dbReference type="SUPFAM" id="SSF48726">
    <property type="entry name" value="Immunoglobulin"/>
    <property type="match status" value="1"/>
</dbReference>
<evidence type="ECO:0000259" key="3">
    <source>
        <dbReference type="PROSITE" id="PS50835"/>
    </source>
</evidence>
<dbReference type="RefSeq" id="WP_139180122.1">
    <property type="nucleotide sequence ID" value="NZ_FOGG01000003.1"/>
</dbReference>
<feature type="region of interest" description="Disordered" evidence="1">
    <location>
        <begin position="5299"/>
        <end position="5328"/>
    </location>
</feature>
<dbReference type="STRING" id="390241.SAMN04488023_103147"/>
<dbReference type="EMBL" id="FOGG01000003">
    <property type="protein sequence ID" value="SER02655.1"/>
    <property type="molecule type" value="Genomic_DNA"/>
</dbReference>
<dbReference type="InterPro" id="IPR013320">
    <property type="entry name" value="ConA-like_dom_sf"/>
</dbReference>
<dbReference type="Pfam" id="PF19408">
    <property type="entry name" value="PKD_6"/>
    <property type="match status" value="2"/>
</dbReference>
<evidence type="ECO:0000256" key="2">
    <source>
        <dbReference type="SAM" id="Phobius"/>
    </source>
</evidence>
<keyword evidence="2" id="KW-0472">Membrane</keyword>
<dbReference type="InterPro" id="IPR007110">
    <property type="entry name" value="Ig-like_dom"/>
</dbReference>
<dbReference type="InterPro" id="IPR044023">
    <property type="entry name" value="Ig_7"/>
</dbReference>